<keyword evidence="1" id="KW-0812">Transmembrane</keyword>
<dbReference type="InterPro" id="IPR005662">
    <property type="entry name" value="GTPase_Era-like"/>
</dbReference>
<dbReference type="Pfam" id="PF00009">
    <property type="entry name" value="GTP_EFTU"/>
    <property type="match status" value="1"/>
</dbReference>
<evidence type="ECO:0000256" key="1">
    <source>
        <dbReference type="SAM" id="Phobius"/>
    </source>
</evidence>
<dbReference type="AlphaFoldDB" id="A0A7W3PCI3"/>
<dbReference type="PANTHER" id="PTHR42698:SF1">
    <property type="entry name" value="GTPASE ERA, MITOCHONDRIAL"/>
    <property type="match status" value="1"/>
</dbReference>
<dbReference type="PANTHER" id="PTHR42698">
    <property type="entry name" value="GTPASE ERA"/>
    <property type="match status" value="1"/>
</dbReference>
<organism evidence="3 4">
    <name type="scientific">Promicromonospora sukumoe</name>
    <dbReference type="NCBI Taxonomy" id="88382"/>
    <lineage>
        <taxon>Bacteria</taxon>
        <taxon>Bacillati</taxon>
        <taxon>Actinomycetota</taxon>
        <taxon>Actinomycetes</taxon>
        <taxon>Micrococcales</taxon>
        <taxon>Promicromonosporaceae</taxon>
        <taxon>Promicromonospora</taxon>
    </lineage>
</organism>
<dbReference type="InterPro" id="IPR000795">
    <property type="entry name" value="T_Tr_GTP-bd_dom"/>
</dbReference>
<evidence type="ECO:0000313" key="3">
    <source>
        <dbReference type="EMBL" id="MBA8806504.1"/>
    </source>
</evidence>
<dbReference type="GO" id="GO:0000028">
    <property type="term" value="P:ribosomal small subunit assembly"/>
    <property type="evidence" value="ECO:0007669"/>
    <property type="project" value="TreeGrafter"/>
</dbReference>
<dbReference type="GO" id="GO:0003924">
    <property type="term" value="F:GTPase activity"/>
    <property type="evidence" value="ECO:0007669"/>
    <property type="project" value="InterPro"/>
</dbReference>
<protein>
    <submittedName>
        <fullName evidence="3">GTP-binding protein EngB required for normal cell division</fullName>
    </submittedName>
</protein>
<feature type="transmembrane region" description="Helical" evidence="1">
    <location>
        <begin position="384"/>
        <end position="404"/>
    </location>
</feature>
<proteinExistence type="predicted"/>
<reference evidence="3 4" key="1">
    <citation type="submission" date="2020-07" db="EMBL/GenBank/DDBJ databases">
        <title>Sequencing the genomes of 1000 actinobacteria strains.</title>
        <authorList>
            <person name="Klenk H.-P."/>
        </authorList>
    </citation>
    <scope>NUCLEOTIDE SEQUENCE [LARGE SCALE GENOMIC DNA]</scope>
    <source>
        <strain evidence="3 4">DSM 44121</strain>
    </source>
</reference>
<keyword evidence="4" id="KW-1185">Reference proteome</keyword>
<dbReference type="GO" id="GO:0005525">
    <property type="term" value="F:GTP binding"/>
    <property type="evidence" value="ECO:0007669"/>
    <property type="project" value="InterPro"/>
</dbReference>
<dbReference type="GO" id="GO:0005829">
    <property type="term" value="C:cytosol"/>
    <property type="evidence" value="ECO:0007669"/>
    <property type="project" value="TreeGrafter"/>
</dbReference>
<keyword evidence="3" id="KW-0131">Cell cycle</keyword>
<sequence>MMSHDATLGARTEDLGRALQIAGSRLDDTVFGKVASSVAGVRERLALGVDHTVVALAGGTGSGKSSTFNKISRLTFADVGVKRPTTAKVTACSWSDDAATLLDWLGVERERRITRAGELDSADEAALSGLVLLDLPDHDSVAPGHRDVVDKVLPLVDLLVWVVDPQKYADDALHTGYLRDSSGMRASTVVVLNQIDTVPVGQRDNLVNDVKRLLRDDGLDDVPVIAASTKTDIGIEDLRGLLEQTVARRSVSAGRAAGELDAAATLLLGQSPAEVPWHIDTVLEREVDALARAAGLESVAAQVGAAVRNGYGSPEFRNPDPDSIALSRSRWLTGSGESLKPGWQRSLAESVATARDVAGAVSTALQGITLDTRGPTTQPLTRRLALGAVLIAVVLGIATVLASVDVLPVGETWTTVLGVAAVVAAVAALAVFLVAMQLRRALAARRAQGVIASGRAALERVLQQTLGVPTQKLLDEHRAVRELAQSARDDGPSVPLRVEENATTGSQIRVSSTGGVRLTDLRSVRA</sequence>
<evidence type="ECO:0000259" key="2">
    <source>
        <dbReference type="Pfam" id="PF00009"/>
    </source>
</evidence>
<comment type="caution">
    <text evidence="3">The sequence shown here is derived from an EMBL/GenBank/DDBJ whole genome shotgun (WGS) entry which is preliminary data.</text>
</comment>
<gene>
    <name evidence="3" type="ORF">FHX71_000446</name>
</gene>
<keyword evidence="1" id="KW-1133">Transmembrane helix</keyword>
<keyword evidence="3" id="KW-0132">Cell division</keyword>
<dbReference type="SUPFAM" id="SSF52540">
    <property type="entry name" value="P-loop containing nucleoside triphosphate hydrolases"/>
    <property type="match status" value="1"/>
</dbReference>
<dbReference type="GO" id="GO:0043024">
    <property type="term" value="F:ribosomal small subunit binding"/>
    <property type="evidence" value="ECO:0007669"/>
    <property type="project" value="TreeGrafter"/>
</dbReference>
<name>A0A7W3PCI3_9MICO</name>
<dbReference type="Gene3D" id="3.40.50.300">
    <property type="entry name" value="P-loop containing nucleotide triphosphate hydrolases"/>
    <property type="match status" value="1"/>
</dbReference>
<keyword evidence="1" id="KW-0472">Membrane</keyword>
<dbReference type="RefSeq" id="WP_182614220.1">
    <property type="nucleotide sequence ID" value="NZ_BAAATF010000002.1"/>
</dbReference>
<feature type="domain" description="Tr-type G" evidence="2">
    <location>
        <begin position="51"/>
        <end position="244"/>
    </location>
</feature>
<dbReference type="GO" id="GO:0051301">
    <property type="term" value="P:cell division"/>
    <property type="evidence" value="ECO:0007669"/>
    <property type="project" value="UniProtKB-KW"/>
</dbReference>
<feature type="transmembrane region" description="Helical" evidence="1">
    <location>
        <begin position="416"/>
        <end position="436"/>
    </location>
</feature>
<accession>A0A7W3PCI3</accession>
<dbReference type="EMBL" id="JACGWV010000001">
    <property type="protein sequence ID" value="MBA8806504.1"/>
    <property type="molecule type" value="Genomic_DNA"/>
</dbReference>
<dbReference type="GO" id="GO:0019843">
    <property type="term" value="F:rRNA binding"/>
    <property type="evidence" value="ECO:0007669"/>
    <property type="project" value="TreeGrafter"/>
</dbReference>
<evidence type="ECO:0000313" key="4">
    <source>
        <dbReference type="Proteomes" id="UP000540568"/>
    </source>
</evidence>
<dbReference type="InterPro" id="IPR027417">
    <property type="entry name" value="P-loop_NTPase"/>
</dbReference>
<dbReference type="Proteomes" id="UP000540568">
    <property type="component" value="Unassembled WGS sequence"/>
</dbReference>